<proteinExistence type="evidence at transcript level"/>
<gene>
    <name evidence="12" type="ORF">NGATSA_2025900</name>
</gene>
<evidence type="ECO:0000256" key="9">
    <source>
        <dbReference type="ARBA" id="ARBA00023242"/>
    </source>
</evidence>
<dbReference type="GO" id="GO:0008270">
    <property type="term" value="F:zinc ion binding"/>
    <property type="evidence" value="ECO:0007669"/>
    <property type="project" value="UniProtKB-KW"/>
</dbReference>
<protein>
    <recommendedName>
        <fullName evidence="10">SAGA-associated factor 11</fullName>
    </recommendedName>
</protein>
<reference evidence="12" key="2">
    <citation type="journal article" date="2012" name="Nat. Commun.">
        <title>Draft genome sequence and genetic transformation of the oleaginous alga Nannochloropis gaditana.</title>
        <authorList>
            <person name="Radakovits R."/>
            <person name="Jinkerson R.E."/>
            <person name="Fuerstenberg S.I."/>
            <person name="Tae H."/>
            <person name="Settlage R.E."/>
            <person name="Boore J.L."/>
            <person name="Posewitz M.C."/>
        </authorList>
    </citation>
    <scope>NUCLEOTIDE SEQUENCE</scope>
    <source>
        <strain evidence="12">CCMP526</strain>
    </source>
</reference>
<keyword evidence="3" id="KW-0863">Zinc-finger</keyword>
<feature type="compositionally biased region" description="Polar residues" evidence="11">
    <location>
        <begin position="256"/>
        <end position="272"/>
    </location>
</feature>
<dbReference type="RefSeq" id="XP_005854739.1">
    <property type="nucleotide sequence ID" value="XM_005854677.1"/>
</dbReference>
<keyword evidence="8" id="KW-0804">Transcription</keyword>
<feature type="non-terminal residue" evidence="12">
    <location>
        <position position="1"/>
    </location>
</feature>
<evidence type="ECO:0000256" key="7">
    <source>
        <dbReference type="ARBA" id="ARBA00023159"/>
    </source>
</evidence>
<comment type="subcellular location">
    <subcellularLocation>
        <location evidence="1 10">Nucleus</location>
    </subcellularLocation>
</comment>
<evidence type="ECO:0000256" key="8">
    <source>
        <dbReference type="ARBA" id="ARBA00023163"/>
    </source>
</evidence>
<keyword evidence="7 10" id="KW-0010">Activator</keyword>
<keyword evidence="4" id="KW-0862">Zinc</keyword>
<keyword evidence="5" id="KW-0156">Chromatin regulator</keyword>
<evidence type="ECO:0000256" key="4">
    <source>
        <dbReference type="ARBA" id="ARBA00022833"/>
    </source>
</evidence>
<feature type="compositionally biased region" description="Polar residues" evidence="11">
    <location>
        <begin position="220"/>
        <end position="249"/>
    </location>
</feature>
<reference evidence="12" key="1">
    <citation type="journal article" date="2012" name="Bioengineered">
        <title>Additional insights into the genome of the oleaginous model alga Nannochloropsis gaditana.</title>
        <authorList>
            <person name="Jinkerson R.E."/>
            <person name="Radakovits R."/>
            <person name="Posewitz M.C."/>
        </authorList>
    </citation>
    <scope>NUCLEOTIDE SEQUENCE</scope>
    <source>
        <strain evidence="12">CCMP526</strain>
    </source>
</reference>
<evidence type="ECO:0000256" key="3">
    <source>
        <dbReference type="ARBA" id="ARBA00022771"/>
    </source>
</evidence>
<dbReference type="GO" id="GO:0006325">
    <property type="term" value="P:chromatin organization"/>
    <property type="evidence" value="ECO:0007669"/>
    <property type="project" value="UniProtKB-KW"/>
</dbReference>
<evidence type="ECO:0000256" key="5">
    <source>
        <dbReference type="ARBA" id="ARBA00022853"/>
    </source>
</evidence>
<dbReference type="Pfam" id="PF08209">
    <property type="entry name" value="Sgf11"/>
    <property type="match status" value="1"/>
</dbReference>
<evidence type="ECO:0000256" key="1">
    <source>
        <dbReference type="ARBA" id="ARBA00004123"/>
    </source>
</evidence>
<dbReference type="EMBL" id="JU980382">
    <property type="protein sequence ID" value="AFJ69445.1"/>
    <property type="molecule type" value="mRNA"/>
</dbReference>
<evidence type="ECO:0000256" key="11">
    <source>
        <dbReference type="SAM" id="MobiDB-lite"/>
    </source>
</evidence>
<dbReference type="KEGG" id="ngd:NGA_2025900"/>
<evidence type="ECO:0000256" key="10">
    <source>
        <dbReference type="RuleBase" id="RU261113"/>
    </source>
</evidence>
<organism evidence="12">
    <name type="scientific">Nannochloropsis gaditana (strain CCMP526)</name>
    <name type="common">Green microalga</name>
    <name type="synonym">Microchloropsis gaditana</name>
    <dbReference type="NCBI Taxonomy" id="1093141"/>
    <lineage>
        <taxon>Eukaryota</taxon>
        <taxon>Sar</taxon>
        <taxon>Stramenopiles</taxon>
        <taxon>Ochrophyta</taxon>
        <taxon>Eustigmatophyceae</taxon>
        <taxon>Eustigmatales</taxon>
        <taxon>Monodopsidaceae</taxon>
        <taxon>Nannochloropsis</taxon>
    </lineage>
</organism>
<evidence type="ECO:0000256" key="2">
    <source>
        <dbReference type="ARBA" id="ARBA00022723"/>
    </source>
</evidence>
<accession>I2CRB2</accession>
<feature type="region of interest" description="Disordered" evidence="11">
    <location>
        <begin position="48"/>
        <end position="71"/>
    </location>
</feature>
<feature type="region of interest" description="Disordered" evidence="11">
    <location>
        <begin position="152"/>
        <end position="181"/>
    </location>
</feature>
<feature type="non-terminal residue" evidence="12">
    <location>
        <position position="272"/>
    </location>
</feature>
<feature type="compositionally biased region" description="Polar residues" evidence="11">
    <location>
        <begin position="53"/>
        <end position="65"/>
    </location>
</feature>
<dbReference type="Gene3D" id="3.30.160.60">
    <property type="entry name" value="Classic Zinc Finger"/>
    <property type="match status" value="1"/>
</dbReference>
<feature type="compositionally biased region" description="Basic and acidic residues" evidence="11">
    <location>
        <begin position="167"/>
        <end position="181"/>
    </location>
</feature>
<dbReference type="AlphaFoldDB" id="I2CRB2"/>
<dbReference type="InterPro" id="IPR013246">
    <property type="entry name" value="SAGA_su_Sgf11"/>
</dbReference>
<keyword evidence="9" id="KW-0539">Nucleus</keyword>
<dbReference type="GO" id="GO:0005634">
    <property type="term" value="C:nucleus"/>
    <property type="evidence" value="ECO:0007669"/>
    <property type="project" value="UniProtKB-SubCell"/>
</dbReference>
<comment type="similarity">
    <text evidence="10">Belongs to the SGF11 family.</text>
</comment>
<keyword evidence="6" id="KW-0805">Transcription regulation</keyword>
<sequence>AKASANGNSFDIYGRVPPKEPRYNFQCSACARSVSVLRYAPHLDKCLGKNKSGRSAGSQRKSANGISGYGNGTDSKDPVAAAVAASAASALIKKKKRKRNFNSHPDVASYIFPVGPIVLRLRVDADGRAVRVLSPHEIAVVGLITAPSVPALGEEKKPPKAMTTKKQQQEKNVKKSKGKEEFSRGLIPKEIDVIPSPAPMSAAVLPQAGASRDPPFRIDQGQSHSCPPQYVQRSPSIVQTQYMSSQGRNTAEHLNGNFSSIFNGQGQQEARH</sequence>
<evidence type="ECO:0000256" key="6">
    <source>
        <dbReference type="ARBA" id="ARBA00023015"/>
    </source>
</evidence>
<keyword evidence="2" id="KW-0479">Metal-binding</keyword>
<feature type="region of interest" description="Disordered" evidence="11">
    <location>
        <begin position="208"/>
        <end position="272"/>
    </location>
</feature>
<name>I2CRB2_NANGC</name>
<evidence type="ECO:0000313" key="12">
    <source>
        <dbReference type="EMBL" id="AFJ69445.1"/>
    </source>
</evidence>
<dbReference type="GO" id="GO:0070461">
    <property type="term" value="C:SAGA-type complex"/>
    <property type="evidence" value="ECO:0007669"/>
    <property type="project" value="UniProtKB-ARBA"/>
</dbReference>
<dbReference type="OrthoDB" id="47978at2759"/>